<dbReference type="GO" id="GO:0005886">
    <property type="term" value="C:plasma membrane"/>
    <property type="evidence" value="ECO:0007669"/>
    <property type="project" value="UniProtKB-SubCell"/>
</dbReference>
<sequence length="254" mass="28160">MLWPKNQMLLSGRQDNPLETLPGKAVNKPDISVIIPVYREEQIINDFVQRLTEIFPAERHEIIIIDGDPVRTTLSALHVPGVSGSASGSGRGNQMNAGAAKARGKILLFLHADTTLPESAPDLIQTALRDQDLAGGAFSLGIDSSRWSLKLVEAAANLRSAATRVPYGDQAIFITKEKFSESGGFRDIPIMEDLELMTRLKKMGEKIIILPDKAMTSARRWKCEGVARGTLRNWLIRILYHLGVSPQKLCRMYR</sequence>
<dbReference type="eggNOG" id="COG1215">
    <property type="taxonomic scope" value="Bacteria"/>
</dbReference>
<comment type="caution">
    <text evidence="7">The sequence shown here is derived from an EMBL/GenBank/DDBJ whole genome shotgun (WGS) entry which is preliminary data.</text>
</comment>
<dbReference type="SUPFAM" id="SSF53448">
    <property type="entry name" value="Nucleotide-diphospho-sugar transferases"/>
    <property type="match status" value="1"/>
</dbReference>
<evidence type="ECO:0000256" key="2">
    <source>
        <dbReference type="ARBA" id="ARBA00022475"/>
    </source>
</evidence>
<dbReference type="PANTHER" id="PTHR43646">
    <property type="entry name" value="GLYCOSYLTRANSFERASE"/>
    <property type="match status" value="1"/>
</dbReference>
<gene>
    <name evidence="7" type="ORF">Dthio_PD1146</name>
</gene>
<dbReference type="Gene3D" id="3.90.550.10">
    <property type="entry name" value="Spore Coat Polysaccharide Biosynthesis Protein SpsA, Chain A"/>
    <property type="match status" value="1"/>
</dbReference>
<dbReference type="InterPro" id="IPR026461">
    <property type="entry name" value="Trfase_2_rSAM/seldom_assoc"/>
</dbReference>
<name>D6SSZ1_9BACT</name>
<dbReference type="AlphaFoldDB" id="D6SSZ1"/>
<evidence type="ECO:0000256" key="3">
    <source>
        <dbReference type="ARBA" id="ARBA00022676"/>
    </source>
</evidence>
<evidence type="ECO:0000256" key="4">
    <source>
        <dbReference type="ARBA" id="ARBA00022679"/>
    </source>
</evidence>
<dbReference type="Proteomes" id="UP000005496">
    <property type="component" value="Unassembled WGS sequence"/>
</dbReference>
<dbReference type="PANTHER" id="PTHR43646:SF2">
    <property type="entry name" value="GLYCOSYLTRANSFERASE 2-LIKE DOMAIN-CONTAINING PROTEIN"/>
    <property type="match status" value="1"/>
</dbReference>
<comment type="subcellular location">
    <subcellularLocation>
        <location evidence="1">Cell membrane</location>
    </subcellularLocation>
</comment>
<organism evidence="7 8">
    <name type="scientific">Desulfonatronospira thiodismutans ASO3-1</name>
    <dbReference type="NCBI Taxonomy" id="555779"/>
    <lineage>
        <taxon>Bacteria</taxon>
        <taxon>Pseudomonadati</taxon>
        <taxon>Thermodesulfobacteriota</taxon>
        <taxon>Desulfovibrionia</taxon>
        <taxon>Desulfovibrionales</taxon>
        <taxon>Desulfonatronovibrionaceae</taxon>
        <taxon>Desulfonatronospira</taxon>
    </lineage>
</organism>
<evidence type="ECO:0000256" key="1">
    <source>
        <dbReference type="ARBA" id="ARBA00004236"/>
    </source>
</evidence>
<protein>
    <submittedName>
        <fullName evidence="7">Glycosyl transferase family 2</fullName>
    </submittedName>
</protein>
<evidence type="ECO:0000313" key="7">
    <source>
        <dbReference type="EMBL" id="EFI33807.1"/>
    </source>
</evidence>
<dbReference type="NCBIfam" id="TIGR04283">
    <property type="entry name" value="glyco_like_mftF"/>
    <property type="match status" value="1"/>
</dbReference>
<dbReference type="CDD" id="cd02522">
    <property type="entry name" value="GT_2_like_a"/>
    <property type="match status" value="1"/>
</dbReference>
<feature type="domain" description="Glycosyltransferase 2-like" evidence="6">
    <location>
        <begin position="32"/>
        <end position="138"/>
    </location>
</feature>
<reference evidence="7" key="1">
    <citation type="submission" date="2010-05" db="EMBL/GenBank/DDBJ databases">
        <title>The draft genome of Desulfonatronospira thiodismutans ASO3-1.</title>
        <authorList>
            <consortium name="US DOE Joint Genome Institute (JGI-PGF)"/>
            <person name="Lucas S."/>
            <person name="Copeland A."/>
            <person name="Lapidus A."/>
            <person name="Cheng J.-F."/>
            <person name="Bruce D."/>
            <person name="Goodwin L."/>
            <person name="Pitluck S."/>
            <person name="Chertkov O."/>
            <person name="Brettin T."/>
            <person name="Detter J.C."/>
            <person name="Han C."/>
            <person name="Land M.L."/>
            <person name="Hauser L."/>
            <person name="Kyrpides N."/>
            <person name="Mikhailova N."/>
            <person name="Muyzer G."/>
            <person name="Woyke T."/>
        </authorList>
    </citation>
    <scope>NUCLEOTIDE SEQUENCE [LARGE SCALE GENOMIC DNA]</scope>
    <source>
        <strain evidence="7">ASO3-1</strain>
    </source>
</reference>
<evidence type="ECO:0000313" key="8">
    <source>
        <dbReference type="Proteomes" id="UP000005496"/>
    </source>
</evidence>
<keyword evidence="3" id="KW-0328">Glycosyltransferase</keyword>
<dbReference type="EMBL" id="ACJN02000003">
    <property type="protein sequence ID" value="EFI33807.1"/>
    <property type="molecule type" value="Genomic_DNA"/>
</dbReference>
<keyword evidence="5" id="KW-0472">Membrane</keyword>
<dbReference type="InterPro" id="IPR001173">
    <property type="entry name" value="Glyco_trans_2-like"/>
</dbReference>
<evidence type="ECO:0000259" key="6">
    <source>
        <dbReference type="Pfam" id="PF00535"/>
    </source>
</evidence>
<dbReference type="Pfam" id="PF00535">
    <property type="entry name" value="Glycos_transf_2"/>
    <property type="match status" value="1"/>
</dbReference>
<accession>D6SSZ1</accession>
<evidence type="ECO:0000256" key="5">
    <source>
        <dbReference type="ARBA" id="ARBA00023136"/>
    </source>
</evidence>
<keyword evidence="2" id="KW-1003">Cell membrane</keyword>
<dbReference type="GO" id="GO:0016757">
    <property type="term" value="F:glycosyltransferase activity"/>
    <property type="evidence" value="ECO:0007669"/>
    <property type="project" value="UniProtKB-KW"/>
</dbReference>
<keyword evidence="8" id="KW-1185">Reference proteome</keyword>
<proteinExistence type="predicted"/>
<keyword evidence="4 7" id="KW-0808">Transferase</keyword>
<dbReference type="InterPro" id="IPR029044">
    <property type="entry name" value="Nucleotide-diphossugar_trans"/>
</dbReference>